<evidence type="ECO:0000256" key="1">
    <source>
        <dbReference type="ARBA" id="ARBA00022448"/>
    </source>
</evidence>
<feature type="domain" description="Cytochrome c" evidence="7">
    <location>
        <begin position="1"/>
        <end position="89"/>
    </location>
</feature>
<evidence type="ECO:0000256" key="2">
    <source>
        <dbReference type="ARBA" id="ARBA00022617"/>
    </source>
</evidence>
<evidence type="ECO:0000313" key="9">
    <source>
        <dbReference type="Proteomes" id="UP000029392"/>
    </source>
</evidence>
<keyword evidence="9" id="KW-1185">Reference proteome</keyword>
<dbReference type="InterPro" id="IPR051811">
    <property type="entry name" value="Cytochrome_c550/c551-like"/>
</dbReference>
<dbReference type="GO" id="GO:0020037">
    <property type="term" value="F:heme binding"/>
    <property type="evidence" value="ECO:0007669"/>
    <property type="project" value="InterPro"/>
</dbReference>
<comment type="caution">
    <text evidence="8">The sequence shown here is derived from an EMBL/GenBank/DDBJ whole genome shotgun (WGS) entry which is preliminary data.</text>
</comment>
<evidence type="ECO:0000256" key="3">
    <source>
        <dbReference type="ARBA" id="ARBA00022723"/>
    </source>
</evidence>
<dbReference type="Gene3D" id="1.10.760.10">
    <property type="entry name" value="Cytochrome c-like domain"/>
    <property type="match status" value="2"/>
</dbReference>
<keyword evidence="2 6" id="KW-0349">Heme</keyword>
<dbReference type="InterPro" id="IPR009056">
    <property type="entry name" value="Cyt_c-like_dom"/>
</dbReference>
<keyword evidence="5 6" id="KW-0408">Iron</keyword>
<evidence type="ECO:0000256" key="6">
    <source>
        <dbReference type="PROSITE-ProRule" id="PRU00433"/>
    </source>
</evidence>
<protein>
    <recommendedName>
        <fullName evidence="7">Cytochrome c domain-containing protein</fullName>
    </recommendedName>
</protein>
<evidence type="ECO:0000256" key="5">
    <source>
        <dbReference type="ARBA" id="ARBA00023004"/>
    </source>
</evidence>
<dbReference type="PANTHER" id="PTHR37823:SF1">
    <property type="entry name" value="CYTOCHROME C-553-LIKE"/>
    <property type="match status" value="1"/>
</dbReference>
<keyword evidence="3 6" id="KW-0479">Metal-binding</keyword>
<dbReference type="Pfam" id="PF00034">
    <property type="entry name" value="Cytochrom_C"/>
    <property type="match status" value="1"/>
</dbReference>
<dbReference type="AlphaFoldDB" id="A0A091B812"/>
<dbReference type="SUPFAM" id="SSF46626">
    <property type="entry name" value="Cytochrome c"/>
    <property type="match status" value="2"/>
</dbReference>
<dbReference type="InterPro" id="IPR036909">
    <property type="entry name" value="Cyt_c-like_dom_sf"/>
</dbReference>
<keyword evidence="4" id="KW-0249">Electron transport</keyword>
<dbReference type="GO" id="GO:0009055">
    <property type="term" value="F:electron transfer activity"/>
    <property type="evidence" value="ECO:0007669"/>
    <property type="project" value="InterPro"/>
</dbReference>
<evidence type="ECO:0000256" key="4">
    <source>
        <dbReference type="ARBA" id="ARBA00022982"/>
    </source>
</evidence>
<dbReference type="PROSITE" id="PS51007">
    <property type="entry name" value="CYTC"/>
    <property type="match status" value="2"/>
</dbReference>
<dbReference type="STRING" id="1384054.N790_07310"/>
<name>A0A091B812_9GAMM</name>
<evidence type="ECO:0000313" key="8">
    <source>
        <dbReference type="EMBL" id="KFN47871.1"/>
    </source>
</evidence>
<keyword evidence="1" id="KW-0813">Transport</keyword>
<gene>
    <name evidence="8" type="ORF">N790_07310</name>
</gene>
<sequence length="225" mass="24240">MARRVGCDGCHGAGGSGKVFMEDTQQGRIVAPNLTQRRTLYPDRASLAALLHEGRTHDGHAPWGMPIQSFQHLSQREVRDLDAWLRALPAVENTALPPGQWSAELTKLISDGTHPWLADLKPTPGNTPPQAPPIEPLALGRHLALTTCSECHGWDLDGFGDPGAPPPLAIAKAYTDEQFARLMRTGEVLSGGKSASGLMSGVAAYRFNAMTDAEIQALKDYLDSR</sequence>
<proteinExistence type="predicted"/>
<dbReference type="Proteomes" id="UP000029392">
    <property type="component" value="Unassembled WGS sequence"/>
</dbReference>
<feature type="domain" description="Cytochrome c" evidence="7">
    <location>
        <begin position="135"/>
        <end position="225"/>
    </location>
</feature>
<accession>A0A091B812</accession>
<organism evidence="8 9">
    <name type="scientific">Arenimonas malthae CC-JY-1</name>
    <dbReference type="NCBI Taxonomy" id="1384054"/>
    <lineage>
        <taxon>Bacteria</taxon>
        <taxon>Pseudomonadati</taxon>
        <taxon>Pseudomonadota</taxon>
        <taxon>Gammaproteobacteria</taxon>
        <taxon>Lysobacterales</taxon>
        <taxon>Lysobacteraceae</taxon>
        <taxon>Arenimonas</taxon>
    </lineage>
</organism>
<reference evidence="8 9" key="1">
    <citation type="submission" date="2013-09" db="EMBL/GenBank/DDBJ databases">
        <title>Genome sequencing of Arenimonas malthae.</title>
        <authorList>
            <person name="Chen F."/>
            <person name="Wang G."/>
        </authorList>
    </citation>
    <scope>NUCLEOTIDE SEQUENCE [LARGE SCALE GENOMIC DNA]</scope>
    <source>
        <strain evidence="8 9">CC-JY-1</strain>
    </source>
</reference>
<dbReference type="eggNOG" id="COG2010">
    <property type="taxonomic scope" value="Bacteria"/>
</dbReference>
<dbReference type="EMBL" id="AVCH01000157">
    <property type="protein sequence ID" value="KFN47871.1"/>
    <property type="molecule type" value="Genomic_DNA"/>
</dbReference>
<dbReference type="PATRIC" id="fig|1384054.3.peg.1466"/>
<evidence type="ECO:0000259" key="7">
    <source>
        <dbReference type="PROSITE" id="PS51007"/>
    </source>
</evidence>
<dbReference type="GO" id="GO:0046872">
    <property type="term" value="F:metal ion binding"/>
    <property type="evidence" value="ECO:0007669"/>
    <property type="project" value="UniProtKB-KW"/>
</dbReference>
<dbReference type="PANTHER" id="PTHR37823">
    <property type="entry name" value="CYTOCHROME C-553-LIKE"/>
    <property type="match status" value="1"/>
</dbReference>